<keyword evidence="2" id="KW-1185">Reference proteome</keyword>
<accession>A0A402D0A4</accession>
<proteinExistence type="predicted"/>
<protein>
    <submittedName>
        <fullName evidence="1">Uncharacterized protein</fullName>
    </submittedName>
</protein>
<evidence type="ECO:0000313" key="1">
    <source>
        <dbReference type="EMBL" id="BDI33732.1"/>
    </source>
</evidence>
<dbReference type="OrthoDB" id="5242526at2"/>
<name>A0A402D0A4_9BACT</name>
<organism evidence="1 2">
    <name type="scientific">Capsulimonas corticalis</name>
    <dbReference type="NCBI Taxonomy" id="2219043"/>
    <lineage>
        <taxon>Bacteria</taxon>
        <taxon>Bacillati</taxon>
        <taxon>Armatimonadota</taxon>
        <taxon>Armatimonadia</taxon>
        <taxon>Capsulimonadales</taxon>
        <taxon>Capsulimonadaceae</taxon>
        <taxon>Capsulimonas</taxon>
    </lineage>
</organism>
<gene>
    <name evidence="1" type="ORF">CCAX7_57830</name>
</gene>
<reference evidence="1 2" key="1">
    <citation type="journal article" date="2019" name="Int. J. Syst. Evol. Microbiol.">
        <title>Capsulimonas corticalis gen. nov., sp. nov., an aerobic capsulated bacterium, of a novel bacterial order, Capsulimonadales ord. nov., of the class Armatimonadia of the phylum Armatimonadetes.</title>
        <authorList>
            <person name="Li J."/>
            <person name="Kudo C."/>
            <person name="Tonouchi A."/>
        </authorList>
    </citation>
    <scope>NUCLEOTIDE SEQUENCE [LARGE SCALE GENOMIC DNA]</scope>
    <source>
        <strain evidence="1 2">AX-7</strain>
    </source>
</reference>
<dbReference type="AlphaFoldDB" id="A0A402D0A4"/>
<dbReference type="KEGG" id="ccot:CCAX7_57830"/>
<sequence length="368" mass="40314">MRLQLTARRAATFGQDFLAARINRRLNVTPLVADAGGAFTLGALSQGPHLIISHNPEDEGEAHLLAGLPPNVRAVVHRHVQWSYLDRRQQENVRTSMARASLCIVPAAFLAAESHGLFPETPCEVVHIGRDPAMYRPADDAERAAFRARLGIAEDRYLILHVGRLEAAKGLQILCDLAARLPESAALLIQFTASADETARRGGFWPQALEIQRARPGRVFPWPDTDPQSDRPVRHADLLLSASLKEVAPMVAVEALMSGAPVAATESTPFYAELHALGVASEDLTVAPLPFAERLAGRTRSELTLTDAETDTAARLLANAIEDKISQHHLVSKERRDARSNQMTRLGFTEDRMVSRLDALYNSVVENT</sequence>
<dbReference type="Proteomes" id="UP000287394">
    <property type="component" value="Chromosome"/>
</dbReference>
<dbReference type="Gene3D" id="3.40.50.2000">
    <property type="entry name" value="Glycogen Phosphorylase B"/>
    <property type="match status" value="2"/>
</dbReference>
<evidence type="ECO:0000313" key="2">
    <source>
        <dbReference type="Proteomes" id="UP000287394"/>
    </source>
</evidence>
<dbReference type="PANTHER" id="PTHR12526:SF636">
    <property type="entry name" value="BLL3647 PROTEIN"/>
    <property type="match status" value="1"/>
</dbReference>
<dbReference type="RefSeq" id="WP_119322931.1">
    <property type="nucleotide sequence ID" value="NZ_AP025739.1"/>
</dbReference>
<dbReference type="GO" id="GO:0016757">
    <property type="term" value="F:glycosyltransferase activity"/>
    <property type="evidence" value="ECO:0007669"/>
    <property type="project" value="TreeGrafter"/>
</dbReference>
<dbReference type="SUPFAM" id="SSF53756">
    <property type="entry name" value="UDP-Glycosyltransferase/glycogen phosphorylase"/>
    <property type="match status" value="1"/>
</dbReference>
<dbReference type="EMBL" id="AP025739">
    <property type="protein sequence ID" value="BDI33732.1"/>
    <property type="molecule type" value="Genomic_DNA"/>
</dbReference>
<dbReference type="PANTHER" id="PTHR12526">
    <property type="entry name" value="GLYCOSYLTRANSFERASE"/>
    <property type="match status" value="1"/>
</dbReference>